<keyword evidence="3 10" id="KW-0812">Transmembrane</keyword>
<evidence type="ECO:0000313" key="13">
    <source>
        <dbReference type="EMBL" id="SDH07905.1"/>
    </source>
</evidence>
<feature type="transmembrane region" description="Helical" evidence="10">
    <location>
        <begin position="123"/>
        <end position="142"/>
    </location>
</feature>
<evidence type="ECO:0000256" key="9">
    <source>
        <dbReference type="ARBA" id="ARBA00023136"/>
    </source>
</evidence>
<dbReference type="InterPro" id="IPR023299">
    <property type="entry name" value="ATPase_P-typ_cyto_dom_N"/>
</dbReference>
<evidence type="ECO:0000256" key="1">
    <source>
        <dbReference type="ARBA" id="ARBA00004127"/>
    </source>
</evidence>
<dbReference type="Pfam" id="PF00403">
    <property type="entry name" value="HMA"/>
    <property type="match status" value="1"/>
</dbReference>
<keyword evidence="6 10" id="KW-0067">ATP-binding</keyword>
<dbReference type="InterPro" id="IPR044492">
    <property type="entry name" value="P_typ_ATPase_HD_dom"/>
</dbReference>
<evidence type="ECO:0000256" key="5">
    <source>
        <dbReference type="ARBA" id="ARBA00022741"/>
    </source>
</evidence>
<dbReference type="PANTHER" id="PTHR43520">
    <property type="entry name" value="ATP7, ISOFORM B"/>
    <property type="match status" value="1"/>
</dbReference>
<dbReference type="Proteomes" id="UP000217076">
    <property type="component" value="Unassembled WGS sequence"/>
</dbReference>
<feature type="region of interest" description="Disordered" evidence="11">
    <location>
        <begin position="1"/>
        <end position="29"/>
    </location>
</feature>
<sequence>MTSANFTPATAGLAGSDTPPPASAPRDTPAGARLVLGIEGMHCAACSARLEKVLGRVEGVAAARVDLASERARIDLADPPAEEGALFRAVEKAGFTAVPVADEESRLIEEDRKAAYRLRRDRAILALAALLAAPLVAPMLAAPLGLEIALPGWLALLLASAVQFGIGGRFYVSAWRSLKGGGANMDVLVALGTSAAWGASAFTVLSGGSGPLYFESAAVVITLVLLGKLLEARAKRSAAGAIRALMNLRPATARIERGDGVVEIAADLLDLGDVMVVRPGERFAADGRVLDGHSQADESLLTGESRPLEKGPGDAIIGGAVNGSGRLKVEVTALGTDSALAGIVRAVAEAQAARPRVQALVDRISTIFVPTIVAVSLLTLAVWSLGLGQPQAGFAAAVAVLVVACPCALGLATPTALMVGTGVAARHGLLIRDPDGLSRARGLAAVAFDKTGTLTEGKPTLAGRHAAPGVDPAELLRLAAAAQQGSEHPLARAVLAAHQGSPLPQPESFEALPGRGLSATVEGRRLLIGGDRLMTEKAIDTTPLDTTADHARHQGHSLLWIAEENTGGARLLGLLTAHDPLKPGAAQALQALKARGLKVAVLSGDSPDAVAATLKGLPVDLIRAHILPADKADEIARLRHQVGGPVAMVGDGVNDAPALAAADLSIAIGQGSDVALESAALTLMHGEPQAVATSLDLARAIHRKIAQNLFWAFGYNVLAVPAAAAGYLSPMIAGAAMAFSSVSVVSNALLLRRFRADTRGEGKGALPL</sequence>
<comment type="subcellular location">
    <subcellularLocation>
        <location evidence="10">Cell membrane</location>
    </subcellularLocation>
    <subcellularLocation>
        <location evidence="1">Endomembrane system</location>
        <topology evidence="1">Multi-pass membrane protein</topology>
    </subcellularLocation>
</comment>
<dbReference type="InterPro" id="IPR036412">
    <property type="entry name" value="HAD-like_sf"/>
</dbReference>
<feature type="transmembrane region" description="Helical" evidence="10">
    <location>
        <begin position="392"/>
        <end position="412"/>
    </location>
</feature>
<keyword evidence="9 10" id="KW-0472">Membrane</keyword>
<dbReference type="Gene3D" id="2.70.150.10">
    <property type="entry name" value="Calcium-transporting ATPase, cytoplasmic transduction domain A"/>
    <property type="match status" value="1"/>
</dbReference>
<dbReference type="InterPro" id="IPR017969">
    <property type="entry name" value="Heavy-metal-associated_CS"/>
</dbReference>
<evidence type="ECO:0000256" key="6">
    <source>
        <dbReference type="ARBA" id="ARBA00022840"/>
    </source>
</evidence>
<keyword evidence="4 10" id="KW-0479">Metal-binding</keyword>
<dbReference type="PANTHER" id="PTHR43520:SF8">
    <property type="entry name" value="P-TYPE CU(+) TRANSPORTER"/>
    <property type="match status" value="1"/>
</dbReference>
<evidence type="ECO:0000256" key="10">
    <source>
        <dbReference type="RuleBase" id="RU362081"/>
    </source>
</evidence>
<proteinExistence type="inferred from homology"/>
<keyword evidence="8 10" id="KW-1133">Transmembrane helix</keyword>
<feature type="domain" description="HMA" evidence="12">
    <location>
        <begin position="32"/>
        <end position="98"/>
    </location>
</feature>
<evidence type="ECO:0000256" key="2">
    <source>
        <dbReference type="ARBA" id="ARBA00006024"/>
    </source>
</evidence>
<dbReference type="Gene3D" id="3.40.1110.10">
    <property type="entry name" value="Calcium-transporting ATPase, cytoplasmic domain N"/>
    <property type="match status" value="1"/>
</dbReference>
<evidence type="ECO:0000256" key="3">
    <source>
        <dbReference type="ARBA" id="ARBA00022692"/>
    </source>
</evidence>
<evidence type="ECO:0000256" key="8">
    <source>
        <dbReference type="ARBA" id="ARBA00022989"/>
    </source>
</evidence>
<dbReference type="AlphaFoldDB" id="A0A1G7ZH20"/>
<accession>A0A1G7ZH20</accession>
<dbReference type="InterPro" id="IPR059000">
    <property type="entry name" value="ATPase_P-type_domA"/>
</dbReference>
<evidence type="ECO:0000256" key="4">
    <source>
        <dbReference type="ARBA" id="ARBA00022723"/>
    </source>
</evidence>
<dbReference type="GO" id="GO:0055070">
    <property type="term" value="P:copper ion homeostasis"/>
    <property type="evidence" value="ECO:0007669"/>
    <property type="project" value="TreeGrafter"/>
</dbReference>
<dbReference type="Pfam" id="PF00122">
    <property type="entry name" value="E1-E2_ATPase"/>
    <property type="match status" value="1"/>
</dbReference>
<dbReference type="SUPFAM" id="SSF81653">
    <property type="entry name" value="Calcium ATPase, transduction domain A"/>
    <property type="match status" value="1"/>
</dbReference>
<dbReference type="InterPro" id="IPR023214">
    <property type="entry name" value="HAD_sf"/>
</dbReference>
<feature type="transmembrane region" description="Helical" evidence="10">
    <location>
        <begin position="148"/>
        <end position="166"/>
    </location>
</feature>
<reference evidence="14" key="1">
    <citation type="submission" date="2016-10" db="EMBL/GenBank/DDBJ databases">
        <authorList>
            <person name="Varghese N."/>
            <person name="Submissions S."/>
        </authorList>
    </citation>
    <scope>NUCLEOTIDE SEQUENCE [LARGE SCALE GENOMIC DNA]</scope>
    <source>
        <strain evidence="14">930I</strain>
    </source>
</reference>
<dbReference type="InterPro" id="IPR006121">
    <property type="entry name" value="HMA_dom"/>
</dbReference>
<dbReference type="GO" id="GO:0012505">
    <property type="term" value="C:endomembrane system"/>
    <property type="evidence" value="ECO:0007669"/>
    <property type="project" value="UniProtKB-SubCell"/>
</dbReference>
<evidence type="ECO:0000256" key="7">
    <source>
        <dbReference type="ARBA" id="ARBA00022967"/>
    </source>
</evidence>
<dbReference type="SFLD" id="SFLDS00003">
    <property type="entry name" value="Haloacid_Dehalogenase"/>
    <property type="match status" value="1"/>
</dbReference>
<keyword evidence="7" id="KW-1278">Translocase</keyword>
<feature type="transmembrane region" description="Helical" evidence="10">
    <location>
        <begin position="212"/>
        <end position="230"/>
    </location>
</feature>
<dbReference type="NCBIfam" id="TIGR01511">
    <property type="entry name" value="ATPase-IB1_Cu"/>
    <property type="match status" value="1"/>
</dbReference>
<protein>
    <submittedName>
        <fullName evidence="13">Cu+-exporting ATPase</fullName>
    </submittedName>
</protein>
<dbReference type="Gene3D" id="3.30.70.100">
    <property type="match status" value="1"/>
</dbReference>
<gene>
    <name evidence="13" type="ORF">SAMN05421742_104105</name>
</gene>
<dbReference type="SFLD" id="SFLDG00002">
    <property type="entry name" value="C1.7:_P-type_atpase_like"/>
    <property type="match status" value="1"/>
</dbReference>
<dbReference type="InterPro" id="IPR001757">
    <property type="entry name" value="P_typ_ATPase"/>
</dbReference>
<dbReference type="SUPFAM" id="SSF56784">
    <property type="entry name" value="HAD-like"/>
    <property type="match status" value="1"/>
</dbReference>
<dbReference type="FunFam" id="2.70.150.10:FF:000002">
    <property type="entry name" value="Copper-transporting ATPase 1, putative"/>
    <property type="match status" value="1"/>
</dbReference>
<evidence type="ECO:0000256" key="11">
    <source>
        <dbReference type="SAM" id="MobiDB-lite"/>
    </source>
</evidence>
<dbReference type="PROSITE" id="PS00154">
    <property type="entry name" value="ATPASE_E1_E2"/>
    <property type="match status" value="1"/>
</dbReference>
<dbReference type="GO" id="GO:0016887">
    <property type="term" value="F:ATP hydrolysis activity"/>
    <property type="evidence" value="ECO:0007669"/>
    <property type="project" value="InterPro"/>
</dbReference>
<dbReference type="SFLD" id="SFLDF00027">
    <property type="entry name" value="p-type_atpase"/>
    <property type="match status" value="1"/>
</dbReference>
<dbReference type="GO" id="GO:0005886">
    <property type="term" value="C:plasma membrane"/>
    <property type="evidence" value="ECO:0007669"/>
    <property type="project" value="UniProtKB-SubCell"/>
</dbReference>
<keyword evidence="14" id="KW-1185">Reference proteome</keyword>
<dbReference type="CDD" id="cd00371">
    <property type="entry name" value="HMA"/>
    <property type="match status" value="1"/>
</dbReference>
<comment type="similarity">
    <text evidence="2 10">Belongs to the cation transport ATPase (P-type) (TC 3.A.3) family. Type IB subfamily.</text>
</comment>
<name>A0A1G7ZH20_9PROT</name>
<dbReference type="GO" id="GO:0043682">
    <property type="term" value="F:P-type divalent copper transporter activity"/>
    <property type="evidence" value="ECO:0007669"/>
    <property type="project" value="TreeGrafter"/>
</dbReference>
<dbReference type="Gene3D" id="3.40.50.1000">
    <property type="entry name" value="HAD superfamily/HAD-like"/>
    <property type="match status" value="1"/>
</dbReference>
<dbReference type="RefSeq" id="WP_092617766.1">
    <property type="nucleotide sequence ID" value="NZ_FNCV01000004.1"/>
</dbReference>
<dbReference type="InterPro" id="IPR008250">
    <property type="entry name" value="ATPase_P-typ_transduc_dom_A_sf"/>
</dbReference>
<dbReference type="PRINTS" id="PR00943">
    <property type="entry name" value="CUATPASE"/>
</dbReference>
<dbReference type="InterPro" id="IPR023298">
    <property type="entry name" value="ATPase_P-typ_TM_dom_sf"/>
</dbReference>
<feature type="transmembrane region" description="Helical" evidence="10">
    <location>
        <begin position="709"/>
        <end position="728"/>
    </location>
</feature>
<feature type="transmembrane region" description="Helical" evidence="10">
    <location>
        <begin position="734"/>
        <end position="751"/>
    </location>
</feature>
<keyword evidence="10" id="KW-1003">Cell membrane</keyword>
<dbReference type="GO" id="GO:0005507">
    <property type="term" value="F:copper ion binding"/>
    <property type="evidence" value="ECO:0007669"/>
    <property type="project" value="TreeGrafter"/>
</dbReference>
<dbReference type="InterPro" id="IPR027256">
    <property type="entry name" value="P-typ_ATPase_IB"/>
</dbReference>
<keyword evidence="5 10" id="KW-0547">Nucleotide-binding</keyword>
<dbReference type="EMBL" id="FNCV01000004">
    <property type="protein sequence ID" value="SDH07905.1"/>
    <property type="molecule type" value="Genomic_DNA"/>
</dbReference>
<evidence type="ECO:0000313" key="14">
    <source>
        <dbReference type="Proteomes" id="UP000217076"/>
    </source>
</evidence>
<dbReference type="STRING" id="83401.SAMN05421742_104105"/>
<feature type="transmembrane region" description="Helical" evidence="10">
    <location>
        <begin position="364"/>
        <end position="386"/>
    </location>
</feature>
<dbReference type="PROSITE" id="PS01047">
    <property type="entry name" value="HMA_1"/>
    <property type="match status" value="1"/>
</dbReference>
<feature type="transmembrane region" description="Helical" evidence="10">
    <location>
        <begin position="187"/>
        <end position="206"/>
    </location>
</feature>
<dbReference type="OrthoDB" id="7762541at2"/>
<dbReference type="SUPFAM" id="SSF81665">
    <property type="entry name" value="Calcium ATPase, transmembrane domain M"/>
    <property type="match status" value="1"/>
</dbReference>
<dbReference type="GO" id="GO:0005524">
    <property type="term" value="F:ATP binding"/>
    <property type="evidence" value="ECO:0007669"/>
    <property type="project" value="UniProtKB-UniRule"/>
</dbReference>
<dbReference type="NCBIfam" id="TIGR01494">
    <property type="entry name" value="ATPase_P-type"/>
    <property type="match status" value="1"/>
</dbReference>
<evidence type="ECO:0000259" key="12">
    <source>
        <dbReference type="PROSITE" id="PS50846"/>
    </source>
</evidence>
<dbReference type="PROSITE" id="PS50846">
    <property type="entry name" value="HMA_2"/>
    <property type="match status" value="1"/>
</dbReference>
<organism evidence="13 14">
    <name type="scientific">Roseospirillum parvum</name>
    <dbReference type="NCBI Taxonomy" id="83401"/>
    <lineage>
        <taxon>Bacteria</taxon>
        <taxon>Pseudomonadati</taxon>
        <taxon>Pseudomonadota</taxon>
        <taxon>Alphaproteobacteria</taxon>
        <taxon>Rhodospirillales</taxon>
        <taxon>Rhodospirillaceae</taxon>
        <taxon>Roseospirillum</taxon>
    </lineage>
</organism>
<dbReference type="SUPFAM" id="SSF55008">
    <property type="entry name" value="HMA, heavy metal-associated domain"/>
    <property type="match status" value="1"/>
</dbReference>
<dbReference type="InterPro" id="IPR018303">
    <property type="entry name" value="ATPase_P-typ_P_site"/>
</dbReference>
<dbReference type="PRINTS" id="PR00119">
    <property type="entry name" value="CATATPASE"/>
</dbReference>
<dbReference type="Pfam" id="PF00702">
    <property type="entry name" value="Hydrolase"/>
    <property type="match status" value="1"/>
</dbReference>
<dbReference type="InterPro" id="IPR036163">
    <property type="entry name" value="HMA_dom_sf"/>
</dbReference>
<dbReference type="NCBIfam" id="TIGR01525">
    <property type="entry name" value="ATPase-IB_hvy"/>
    <property type="match status" value="1"/>
</dbReference>